<dbReference type="GO" id="GO:0016020">
    <property type="term" value="C:membrane"/>
    <property type="evidence" value="ECO:0007669"/>
    <property type="project" value="UniProtKB-SubCell"/>
</dbReference>
<comment type="subcellular location">
    <subcellularLocation>
        <location evidence="1">Membrane</location>
    </subcellularLocation>
</comment>
<keyword evidence="3 6" id="KW-1133">Transmembrane helix</keyword>
<gene>
    <name evidence="7" type="ORF">EDM56_13055</name>
</gene>
<sequence length="183" mass="20011">MRYIGKTLSILTTLLLILVIALNGLVLVGKMREGKSVLMGYELMVVLSGSMTPTFATGSIVAVKPVPFPEIKKGDIITFKSDAGYTVTHRVVDTKDGRLVTKGDANPESDMVTVAPDKVVGKVSFWLPYMGYLITFMQSKLGMFLFLAIPGVYLIGSTLARIKKLAVAEEEKRKGIRTAHKEE</sequence>
<dbReference type="PANTHER" id="PTHR10806">
    <property type="entry name" value="SIGNAL PEPTIDASE COMPLEX CATALYTIC SUBUNIT SEC11"/>
    <property type="match status" value="1"/>
</dbReference>
<evidence type="ECO:0000256" key="3">
    <source>
        <dbReference type="ARBA" id="ARBA00022989"/>
    </source>
</evidence>
<dbReference type="OrthoDB" id="2243765at2"/>
<dbReference type="CDD" id="cd06530">
    <property type="entry name" value="S26_SPase_I"/>
    <property type="match status" value="1"/>
</dbReference>
<evidence type="ECO:0000256" key="4">
    <source>
        <dbReference type="ARBA" id="ARBA00023136"/>
    </source>
</evidence>
<evidence type="ECO:0000256" key="1">
    <source>
        <dbReference type="ARBA" id="ARBA00004370"/>
    </source>
</evidence>
<dbReference type="GO" id="GO:0004252">
    <property type="term" value="F:serine-type endopeptidase activity"/>
    <property type="evidence" value="ECO:0007669"/>
    <property type="project" value="UniProtKB-UniRule"/>
</dbReference>
<evidence type="ECO:0000256" key="6">
    <source>
        <dbReference type="SAM" id="Phobius"/>
    </source>
</evidence>
<dbReference type="PANTHER" id="PTHR10806:SF6">
    <property type="entry name" value="SIGNAL PEPTIDASE COMPLEX CATALYTIC SUBUNIT SEC11"/>
    <property type="match status" value="1"/>
</dbReference>
<dbReference type="PRINTS" id="PR00728">
    <property type="entry name" value="SIGNALPTASE"/>
</dbReference>
<dbReference type="GO" id="GO:0006465">
    <property type="term" value="P:signal peptide processing"/>
    <property type="evidence" value="ECO:0007669"/>
    <property type="project" value="UniProtKB-UniRule"/>
</dbReference>
<keyword evidence="8" id="KW-1185">Reference proteome</keyword>
<protein>
    <recommendedName>
        <fullName evidence="5">Signal peptidase I</fullName>
        <ecNumber evidence="5">3.4.21.89</ecNumber>
    </recommendedName>
</protein>
<feature type="transmembrane region" description="Helical" evidence="6">
    <location>
        <begin position="6"/>
        <end position="28"/>
    </location>
</feature>
<feature type="transmembrane region" description="Helical" evidence="6">
    <location>
        <begin position="129"/>
        <end position="155"/>
    </location>
</feature>
<dbReference type="InterPro" id="IPR001733">
    <property type="entry name" value="Peptidase_S26B"/>
</dbReference>
<evidence type="ECO:0000313" key="8">
    <source>
        <dbReference type="Proteomes" id="UP000271031"/>
    </source>
</evidence>
<dbReference type="EMBL" id="RHHQ01000010">
    <property type="protein sequence ID" value="RNB87759.1"/>
    <property type="molecule type" value="Genomic_DNA"/>
</dbReference>
<dbReference type="Gene3D" id="2.10.109.10">
    <property type="entry name" value="Umud Fragment, subunit A"/>
    <property type="match status" value="1"/>
</dbReference>
<organism evidence="7 8">
    <name type="scientific">Brevibacillus fluminis</name>
    <dbReference type="NCBI Taxonomy" id="511487"/>
    <lineage>
        <taxon>Bacteria</taxon>
        <taxon>Bacillati</taxon>
        <taxon>Bacillota</taxon>
        <taxon>Bacilli</taxon>
        <taxon>Bacillales</taxon>
        <taxon>Paenibacillaceae</taxon>
        <taxon>Brevibacillus</taxon>
    </lineage>
</organism>
<accession>A0A3M8DJH0</accession>
<name>A0A3M8DJH0_9BACL</name>
<keyword evidence="7" id="KW-0378">Hydrolase</keyword>
<evidence type="ECO:0000256" key="5">
    <source>
        <dbReference type="NCBIfam" id="TIGR02228"/>
    </source>
</evidence>
<dbReference type="NCBIfam" id="TIGR02228">
    <property type="entry name" value="sigpep_I_arch"/>
    <property type="match status" value="1"/>
</dbReference>
<dbReference type="RefSeq" id="WP_122918364.1">
    <property type="nucleotide sequence ID" value="NZ_RHHQ01000010.1"/>
</dbReference>
<dbReference type="InterPro" id="IPR036286">
    <property type="entry name" value="LexA/Signal_pep-like_sf"/>
</dbReference>
<dbReference type="AlphaFoldDB" id="A0A3M8DJH0"/>
<evidence type="ECO:0000313" key="7">
    <source>
        <dbReference type="EMBL" id="RNB87759.1"/>
    </source>
</evidence>
<dbReference type="Proteomes" id="UP000271031">
    <property type="component" value="Unassembled WGS sequence"/>
</dbReference>
<comment type="caution">
    <text evidence="7">The sequence shown here is derived from an EMBL/GenBank/DDBJ whole genome shotgun (WGS) entry which is preliminary data.</text>
</comment>
<dbReference type="SUPFAM" id="SSF51306">
    <property type="entry name" value="LexA/Signal peptidase"/>
    <property type="match status" value="1"/>
</dbReference>
<reference evidence="7 8" key="1">
    <citation type="submission" date="2018-10" db="EMBL/GenBank/DDBJ databases">
        <title>Phylogenomics of Brevibacillus.</title>
        <authorList>
            <person name="Dunlap C."/>
        </authorList>
    </citation>
    <scope>NUCLEOTIDE SEQUENCE [LARGE SCALE GENOMIC DNA]</scope>
    <source>
        <strain evidence="7 8">JCM 15716</strain>
    </source>
</reference>
<dbReference type="InterPro" id="IPR019533">
    <property type="entry name" value="Peptidase_S26"/>
</dbReference>
<keyword evidence="4 6" id="KW-0472">Membrane</keyword>
<proteinExistence type="predicted"/>
<dbReference type="GO" id="GO:0009003">
    <property type="term" value="F:signal peptidase activity"/>
    <property type="evidence" value="ECO:0007669"/>
    <property type="project" value="UniProtKB-EC"/>
</dbReference>
<evidence type="ECO:0000256" key="2">
    <source>
        <dbReference type="ARBA" id="ARBA00022692"/>
    </source>
</evidence>
<dbReference type="EC" id="3.4.21.89" evidence="5"/>
<keyword evidence="2 6" id="KW-0812">Transmembrane</keyword>